<name>A0A2N5ZBQ7_MUIH1</name>
<accession>A0A2N5ZBQ7</accession>
<gene>
    <name evidence="1" type="ORF">C0601_10710</name>
</gene>
<evidence type="ECO:0000313" key="1">
    <source>
        <dbReference type="EMBL" id="PLX16086.1"/>
    </source>
</evidence>
<comment type="caution">
    <text evidence="1">The sequence shown here is derived from an EMBL/GenBank/DDBJ whole genome shotgun (WGS) entry which is preliminary data.</text>
</comment>
<dbReference type="Proteomes" id="UP000234857">
    <property type="component" value="Unassembled WGS sequence"/>
</dbReference>
<reference evidence="1 2" key="1">
    <citation type="submission" date="2017-11" db="EMBL/GenBank/DDBJ databases">
        <title>Genome-resolved metagenomics identifies genetic mobility, metabolic interactions, and unexpected diversity in perchlorate-reducing communities.</title>
        <authorList>
            <person name="Barnum T.P."/>
            <person name="Figueroa I.A."/>
            <person name="Carlstrom C.I."/>
            <person name="Lucas L.N."/>
            <person name="Engelbrektson A.L."/>
            <person name="Coates J.D."/>
        </authorList>
    </citation>
    <scope>NUCLEOTIDE SEQUENCE [LARGE SCALE GENOMIC DNA]</scope>
    <source>
        <strain evidence="1">BM706</strain>
    </source>
</reference>
<sequence length="271" mass="29563">MKKIFLISFIILMITFSININAKSMGDQMTHDILMSLEKAGFDTTDKLGSVLAADINKTVNKDMSALTKQMNSLGGNINKVVMKNLNKKSSPEELTNELLKISDDIVKKSMVMANNIGPDLIKVINSHLEETYPGNLEEIDTLTKAILDNIDKQLSPVIKKIGNITPVVLKNVNAIVKEYSTLGPEISSQVLKDLGPLIKSSSHLGTNISKTVLSNLDLKNLSDSIPKDILNNIDLKSIDTGTDDLSDAMDDLGDTMDDLGDTLDNLDLGY</sequence>
<dbReference type="EMBL" id="PKTG01000122">
    <property type="protein sequence ID" value="PLX16086.1"/>
    <property type="molecule type" value="Genomic_DNA"/>
</dbReference>
<evidence type="ECO:0000313" key="2">
    <source>
        <dbReference type="Proteomes" id="UP000234857"/>
    </source>
</evidence>
<protein>
    <submittedName>
        <fullName evidence="1">Uncharacterized protein</fullName>
    </submittedName>
</protein>
<proteinExistence type="predicted"/>
<organism evidence="1 2">
    <name type="scientific">Muiribacterium halophilum</name>
    <dbReference type="NCBI Taxonomy" id="2053465"/>
    <lineage>
        <taxon>Bacteria</taxon>
        <taxon>Candidatus Muiribacteriota</taxon>
        <taxon>Candidatus Muiribacteriia</taxon>
        <taxon>Candidatus Muiribacteriales</taxon>
        <taxon>Candidatus Muiribacteriaceae</taxon>
        <taxon>Candidatus Muiribacterium</taxon>
    </lineage>
</organism>
<dbReference type="AlphaFoldDB" id="A0A2N5ZBQ7"/>